<gene>
    <name evidence="2" type="ORF">K490DRAFT_54549</name>
</gene>
<evidence type="ECO:0000313" key="2">
    <source>
        <dbReference type="EMBL" id="KAF2090145.1"/>
    </source>
</evidence>
<feature type="compositionally biased region" description="Polar residues" evidence="1">
    <location>
        <begin position="43"/>
        <end position="55"/>
    </location>
</feature>
<feature type="region of interest" description="Disordered" evidence="1">
    <location>
        <begin position="1"/>
        <end position="80"/>
    </location>
</feature>
<organism evidence="2 3">
    <name type="scientific">Saccharata proteae CBS 121410</name>
    <dbReference type="NCBI Taxonomy" id="1314787"/>
    <lineage>
        <taxon>Eukaryota</taxon>
        <taxon>Fungi</taxon>
        <taxon>Dikarya</taxon>
        <taxon>Ascomycota</taxon>
        <taxon>Pezizomycotina</taxon>
        <taxon>Dothideomycetes</taxon>
        <taxon>Dothideomycetes incertae sedis</taxon>
        <taxon>Botryosphaeriales</taxon>
        <taxon>Saccharataceae</taxon>
        <taxon>Saccharata</taxon>
    </lineage>
</organism>
<feature type="compositionally biased region" description="Low complexity" evidence="1">
    <location>
        <begin position="1"/>
        <end position="15"/>
    </location>
</feature>
<reference evidence="2" key="1">
    <citation type="journal article" date="2020" name="Stud. Mycol.">
        <title>101 Dothideomycetes genomes: a test case for predicting lifestyles and emergence of pathogens.</title>
        <authorList>
            <person name="Haridas S."/>
            <person name="Albert R."/>
            <person name="Binder M."/>
            <person name="Bloem J."/>
            <person name="Labutti K."/>
            <person name="Salamov A."/>
            <person name="Andreopoulos B."/>
            <person name="Baker S."/>
            <person name="Barry K."/>
            <person name="Bills G."/>
            <person name="Bluhm B."/>
            <person name="Cannon C."/>
            <person name="Castanera R."/>
            <person name="Culley D."/>
            <person name="Daum C."/>
            <person name="Ezra D."/>
            <person name="Gonzalez J."/>
            <person name="Henrissat B."/>
            <person name="Kuo A."/>
            <person name="Liang C."/>
            <person name="Lipzen A."/>
            <person name="Lutzoni F."/>
            <person name="Magnuson J."/>
            <person name="Mondo S."/>
            <person name="Nolan M."/>
            <person name="Ohm R."/>
            <person name="Pangilinan J."/>
            <person name="Park H.-J."/>
            <person name="Ramirez L."/>
            <person name="Alfaro M."/>
            <person name="Sun H."/>
            <person name="Tritt A."/>
            <person name="Yoshinaga Y."/>
            <person name="Zwiers L.-H."/>
            <person name="Turgeon B."/>
            <person name="Goodwin S."/>
            <person name="Spatafora J."/>
            <person name="Crous P."/>
            <person name="Grigoriev I."/>
        </authorList>
    </citation>
    <scope>NUCLEOTIDE SEQUENCE</scope>
    <source>
        <strain evidence="2">CBS 121410</strain>
    </source>
</reference>
<sequence length="121" mass="12329">MRAQAAAGAQTAGQRQPERQSPADARRQTTTSSTSSTSSTTTQRNGASKTRTRTTIGPGVPGWTVGAAKGSQSPAGGNVVEPELELGTADEGREVVVSPAVPSSQRAWHGHPSLACAFAMA</sequence>
<protein>
    <submittedName>
        <fullName evidence="2">Uncharacterized protein</fullName>
    </submittedName>
</protein>
<accession>A0A9P4LYP8</accession>
<evidence type="ECO:0000313" key="3">
    <source>
        <dbReference type="Proteomes" id="UP000799776"/>
    </source>
</evidence>
<name>A0A9P4LYP8_9PEZI</name>
<evidence type="ECO:0000256" key="1">
    <source>
        <dbReference type="SAM" id="MobiDB-lite"/>
    </source>
</evidence>
<comment type="caution">
    <text evidence="2">The sequence shown here is derived from an EMBL/GenBank/DDBJ whole genome shotgun (WGS) entry which is preliminary data.</text>
</comment>
<proteinExistence type="predicted"/>
<feature type="compositionally biased region" description="Low complexity" evidence="1">
    <location>
        <begin position="29"/>
        <end position="42"/>
    </location>
</feature>
<dbReference type="EMBL" id="ML978713">
    <property type="protein sequence ID" value="KAF2090145.1"/>
    <property type="molecule type" value="Genomic_DNA"/>
</dbReference>
<dbReference type="Proteomes" id="UP000799776">
    <property type="component" value="Unassembled WGS sequence"/>
</dbReference>
<dbReference type="AlphaFoldDB" id="A0A9P4LYP8"/>
<keyword evidence="3" id="KW-1185">Reference proteome</keyword>